<name>M8AFQ8_TRIUA</name>
<dbReference type="Pfam" id="PF01486">
    <property type="entry name" value="K-box"/>
    <property type="match status" value="1"/>
</dbReference>
<gene>
    <name evidence="1" type="ORF">TRIUR3_19731</name>
</gene>
<dbReference type="InterPro" id="IPR002487">
    <property type="entry name" value="TF_Kbox"/>
</dbReference>
<dbReference type="eggNOG" id="KOG0014">
    <property type="taxonomic scope" value="Eukaryota"/>
</dbReference>
<dbReference type="PROSITE" id="PS51297">
    <property type="entry name" value="K_BOX"/>
    <property type="match status" value="1"/>
</dbReference>
<dbReference type="STRING" id="4572.M8AFQ8"/>
<organism evidence="1">
    <name type="scientific">Triticum urartu</name>
    <name type="common">Red wild einkorn</name>
    <name type="synonym">Crithodium urartu</name>
    <dbReference type="NCBI Taxonomy" id="4572"/>
    <lineage>
        <taxon>Eukaryota</taxon>
        <taxon>Viridiplantae</taxon>
        <taxon>Streptophyta</taxon>
        <taxon>Embryophyta</taxon>
        <taxon>Tracheophyta</taxon>
        <taxon>Spermatophyta</taxon>
        <taxon>Magnoliopsida</taxon>
        <taxon>Liliopsida</taxon>
        <taxon>Poales</taxon>
        <taxon>Poaceae</taxon>
        <taxon>BOP clade</taxon>
        <taxon>Pooideae</taxon>
        <taxon>Triticodae</taxon>
        <taxon>Triticeae</taxon>
        <taxon>Triticinae</taxon>
        <taxon>Triticum</taxon>
    </lineage>
</organism>
<dbReference type="AlphaFoldDB" id="M8AFQ8"/>
<dbReference type="GO" id="GO:0003700">
    <property type="term" value="F:DNA-binding transcription factor activity"/>
    <property type="evidence" value="ECO:0007669"/>
    <property type="project" value="InterPro"/>
</dbReference>
<accession>M8AFQ8</accession>
<reference evidence="1" key="1">
    <citation type="journal article" date="2013" name="Nature">
        <title>Draft genome of the wheat A-genome progenitor Triticum urartu.</title>
        <authorList>
            <person name="Ling H.Q."/>
            <person name="Zhao S."/>
            <person name="Liu D."/>
            <person name="Wang J."/>
            <person name="Sun H."/>
            <person name="Zhang C."/>
            <person name="Fan H."/>
            <person name="Li D."/>
            <person name="Dong L."/>
            <person name="Tao Y."/>
            <person name="Gao C."/>
            <person name="Wu H."/>
            <person name="Li Y."/>
            <person name="Cui Y."/>
            <person name="Guo X."/>
            <person name="Zheng S."/>
            <person name="Wang B."/>
            <person name="Yu K."/>
            <person name="Liang Q."/>
            <person name="Yang W."/>
            <person name="Lou X."/>
            <person name="Chen J."/>
            <person name="Feng M."/>
            <person name="Jian J."/>
            <person name="Zhang X."/>
            <person name="Luo G."/>
            <person name="Jiang Y."/>
            <person name="Liu J."/>
            <person name="Wang Z."/>
            <person name="Sha Y."/>
            <person name="Zhang B."/>
            <person name="Wu H."/>
            <person name="Tang D."/>
            <person name="Shen Q."/>
            <person name="Xue P."/>
            <person name="Zou S."/>
            <person name="Wang X."/>
            <person name="Liu X."/>
            <person name="Wang F."/>
            <person name="Yang Y."/>
            <person name="An X."/>
            <person name="Dong Z."/>
            <person name="Zhang K."/>
            <person name="Zhang X."/>
            <person name="Luo M.C."/>
            <person name="Dvorak J."/>
            <person name="Tong Y."/>
            <person name="Wang J."/>
            <person name="Yang H."/>
            <person name="Li Z."/>
            <person name="Wang D."/>
            <person name="Zhang A."/>
            <person name="Wang J."/>
        </authorList>
    </citation>
    <scope>NUCLEOTIDE SEQUENCE</scope>
</reference>
<proteinExistence type="predicted"/>
<sequence length="197" mass="22806">MGSIYSIYCNASFQTNLRMKSLLERYQHVKEGQQLMSASTEAKFWQAEGERLRQQLHNLQENHRQLLGQHLCGLGLEDLSGLEKQLETSLHNIRLAKDQLMIDEIEEFNKKGHLVHQENVELHKKLNIIHQESIYLQNKLNGKPEANEVITSSSSRRSIAARDGANLVHLELSQPHHAERYEEPESPTLWYGEIYVL</sequence>
<dbReference type="OMA" id="NINKSHG"/>
<dbReference type="GO" id="GO:0005634">
    <property type="term" value="C:nucleus"/>
    <property type="evidence" value="ECO:0007669"/>
    <property type="project" value="InterPro"/>
</dbReference>
<evidence type="ECO:0000313" key="1">
    <source>
        <dbReference type="EMBL" id="EMS63695.1"/>
    </source>
</evidence>
<dbReference type="EMBL" id="KD065554">
    <property type="protein sequence ID" value="EMS63695.1"/>
    <property type="molecule type" value="Genomic_DNA"/>
</dbReference>
<protein>
    <submittedName>
        <fullName evidence="1">MADS-box transcription factor 27</fullName>
    </submittedName>
</protein>